<dbReference type="InterPro" id="IPR003675">
    <property type="entry name" value="Rce1/LyrA-like_dom"/>
</dbReference>
<accession>A0ABY2G695</accession>
<dbReference type="Proteomes" id="UP000294930">
    <property type="component" value="Unassembled WGS sequence"/>
</dbReference>
<feature type="transmembrane region" description="Helical" evidence="1">
    <location>
        <begin position="7"/>
        <end position="24"/>
    </location>
</feature>
<feature type="transmembrane region" description="Helical" evidence="1">
    <location>
        <begin position="188"/>
        <end position="206"/>
    </location>
</feature>
<feature type="transmembrane region" description="Helical" evidence="1">
    <location>
        <begin position="70"/>
        <end position="88"/>
    </location>
</feature>
<feature type="domain" description="CAAX prenyl protease 2/Lysostaphin resistance protein A-like" evidence="2">
    <location>
        <begin position="102"/>
        <end position="191"/>
    </location>
</feature>
<sequence length="208" mass="24087">MKSNTYKLIEFFIIFILIPISFALDYSPFIKLSVGFVGFLYVIYLLLKVERKKFKIAQGLNWKQFWRETVIKLAIIAVLTTLFVWFTDKARLFEVLLNKPLLWVVILFVYSVFSVYPQELIYRTLFFERYAILFQSTSFAIVLNAVVFSLAHIMFKSTLVLVLTFLGGLLFALTYTKTKSTLLVSIEHAIYGSWLFTVGMGTMLGFPS</sequence>
<proteinExistence type="predicted"/>
<evidence type="ECO:0000256" key="1">
    <source>
        <dbReference type="SAM" id="Phobius"/>
    </source>
</evidence>
<keyword evidence="1" id="KW-0472">Membrane</keyword>
<dbReference type="Pfam" id="PF02517">
    <property type="entry name" value="Rce1-like"/>
    <property type="match status" value="1"/>
</dbReference>
<feature type="transmembrane region" description="Helical" evidence="1">
    <location>
        <begin position="100"/>
        <end position="118"/>
    </location>
</feature>
<keyword evidence="4" id="KW-1185">Reference proteome</keyword>
<reference evidence="3 4" key="1">
    <citation type="submission" date="2019-03" db="EMBL/GenBank/DDBJ databases">
        <title>Genomic Encyclopedia of Type Strains, Phase III (KMG-III): the genomes of soil and plant-associated and newly described type strains.</title>
        <authorList>
            <person name="Whitman W."/>
        </authorList>
    </citation>
    <scope>NUCLEOTIDE SEQUENCE [LARGE SCALE GENOMIC DNA]</scope>
    <source>
        <strain evidence="3 4">CGMCC 1.10957</strain>
    </source>
</reference>
<dbReference type="EMBL" id="SOQZ01000002">
    <property type="protein sequence ID" value="TDY12566.1"/>
    <property type="molecule type" value="Genomic_DNA"/>
</dbReference>
<keyword evidence="1" id="KW-1133">Transmembrane helix</keyword>
<comment type="caution">
    <text evidence="3">The sequence shown here is derived from an EMBL/GenBank/DDBJ whole genome shotgun (WGS) entry which is preliminary data.</text>
</comment>
<evidence type="ECO:0000259" key="2">
    <source>
        <dbReference type="Pfam" id="PF02517"/>
    </source>
</evidence>
<organism evidence="3 4">
    <name type="scientific">Meridianimaribacter flavus</name>
    <dbReference type="NCBI Taxonomy" id="571115"/>
    <lineage>
        <taxon>Bacteria</taxon>
        <taxon>Pseudomonadati</taxon>
        <taxon>Bacteroidota</taxon>
        <taxon>Flavobacteriia</taxon>
        <taxon>Flavobacteriales</taxon>
        <taxon>Flavobacteriaceae</taxon>
        <taxon>Meridianimaribacter</taxon>
    </lineage>
</organism>
<evidence type="ECO:0000313" key="4">
    <source>
        <dbReference type="Proteomes" id="UP000294930"/>
    </source>
</evidence>
<keyword evidence="1" id="KW-0812">Transmembrane</keyword>
<feature type="transmembrane region" description="Helical" evidence="1">
    <location>
        <begin position="130"/>
        <end position="153"/>
    </location>
</feature>
<feature type="transmembrane region" description="Helical" evidence="1">
    <location>
        <begin position="159"/>
        <end position="176"/>
    </location>
</feature>
<name>A0ABY2G695_9FLAO</name>
<protein>
    <submittedName>
        <fullName evidence="3">CAAX prenyl protease-like protein</fullName>
    </submittedName>
</protein>
<dbReference type="RefSeq" id="WP_134199222.1">
    <property type="nucleotide sequence ID" value="NZ_SOQZ01000002.1"/>
</dbReference>
<feature type="transmembrane region" description="Helical" evidence="1">
    <location>
        <begin position="30"/>
        <end position="49"/>
    </location>
</feature>
<evidence type="ECO:0000313" key="3">
    <source>
        <dbReference type="EMBL" id="TDY12566.1"/>
    </source>
</evidence>
<gene>
    <name evidence="3" type="ORF">A8975_1330</name>
</gene>